<evidence type="ECO:0000256" key="3">
    <source>
        <dbReference type="RuleBase" id="RU362111"/>
    </source>
</evidence>
<protein>
    <recommendedName>
        <fullName evidence="2 3">Peptide deformylase</fullName>
        <ecNumber evidence="2 3">3.5.1.88</ecNumber>
    </recommendedName>
</protein>
<evidence type="ECO:0000256" key="1">
    <source>
        <dbReference type="ARBA" id="ARBA00010759"/>
    </source>
</evidence>
<feature type="region of interest" description="Disordered" evidence="4">
    <location>
        <begin position="84"/>
        <end position="106"/>
    </location>
</feature>
<evidence type="ECO:0000313" key="6">
    <source>
        <dbReference type="EMBL" id="CAE8672377.1"/>
    </source>
</evidence>
<keyword evidence="5" id="KW-0472">Membrane</keyword>
<evidence type="ECO:0000256" key="4">
    <source>
        <dbReference type="SAM" id="MobiDB-lite"/>
    </source>
</evidence>
<dbReference type="PANTHER" id="PTHR10458">
    <property type="entry name" value="PEPTIDE DEFORMYLASE"/>
    <property type="match status" value="1"/>
</dbReference>
<sequence>MLTHCAAASSGRRRGSRLRTAGLVAPVLLVGTFLASLSDSFVLAFVAGSQPSAARQPALLQASGSNSLVARRFFGDLFGKKEEPQEEALDFPEEPGRGGEYSPPGFDTRNMRFEVVRYPHPALRLPNAAVVDFDARLKKFSDNLFRTMYATGEGIGLAAPQVGVNLRIMVYNSDPSTKEDETVFVNPKILASSENLCIESESCLSFPRIKGNVHRPTWIEVEAADWTGTIFQRRIEGFEARLFQHEYDHLEGIVYTDRLGQGSLEKVQKDLDFFIEVRARLWYHSWLGKGETWTALIPGLCQE</sequence>
<dbReference type="Pfam" id="PF01327">
    <property type="entry name" value="Pep_deformylase"/>
    <property type="match status" value="1"/>
</dbReference>
<dbReference type="GO" id="GO:0042586">
    <property type="term" value="F:peptide deformylase activity"/>
    <property type="evidence" value="ECO:0007669"/>
    <property type="project" value="UniProtKB-EC"/>
</dbReference>
<dbReference type="PANTHER" id="PTHR10458:SF22">
    <property type="entry name" value="PEPTIDE DEFORMYLASE"/>
    <property type="match status" value="1"/>
</dbReference>
<dbReference type="EC" id="3.5.1.88" evidence="2 3"/>
<organism evidence="6 7">
    <name type="scientific">Polarella glacialis</name>
    <name type="common">Dinoflagellate</name>
    <dbReference type="NCBI Taxonomy" id="89957"/>
    <lineage>
        <taxon>Eukaryota</taxon>
        <taxon>Sar</taxon>
        <taxon>Alveolata</taxon>
        <taxon>Dinophyceae</taxon>
        <taxon>Suessiales</taxon>
        <taxon>Suessiaceae</taxon>
        <taxon>Polarella</taxon>
    </lineage>
</organism>
<keyword evidence="3" id="KW-0479">Metal-binding</keyword>
<proteinExistence type="inferred from homology"/>
<dbReference type="HAMAP" id="MF_00163">
    <property type="entry name" value="Pep_deformylase"/>
    <property type="match status" value="1"/>
</dbReference>
<dbReference type="GO" id="GO:0006412">
    <property type="term" value="P:translation"/>
    <property type="evidence" value="ECO:0007669"/>
    <property type="project" value="UniProtKB-KW"/>
</dbReference>
<keyword evidence="3" id="KW-0378">Hydrolase</keyword>
<dbReference type="CDD" id="cd00487">
    <property type="entry name" value="Pep_deformylase"/>
    <property type="match status" value="1"/>
</dbReference>
<dbReference type="InterPro" id="IPR023635">
    <property type="entry name" value="Peptide_deformylase"/>
</dbReference>
<keyword evidence="5" id="KW-0812">Transmembrane</keyword>
<dbReference type="AlphaFoldDB" id="A0A813JAQ0"/>
<feature type="compositionally biased region" description="Acidic residues" evidence="4">
    <location>
        <begin position="84"/>
        <end position="93"/>
    </location>
</feature>
<evidence type="ECO:0000313" key="7">
    <source>
        <dbReference type="Proteomes" id="UP000626109"/>
    </source>
</evidence>
<dbReference type="EMBL" id="CAJNNW010024433">
    <property type="protein sequence ID" value="CAE8672377.1"/>
    <property type="molecule type" value="Genomic_DNA"/>
</dbReference>
<dbReference type="InterPro" id="IPR036821">
    <property type="entry name" value="Peptide_deformylase_sf"/>
</dbReference>
<gene>
    <name evidence="6" type="ORF">PGLA2088_LOCUS18035</name>
</gene>
<comment type="caution">
    <text evidence="6">The sequence shown here is derived from an EMBL/GenBank/DDBJ whole genome shotgun (WGS) entry which is preliminary data.</text>
</comment>
<dbReference type="Gene3D" id="3.90.45.10">
    <property type="entry name" value="Peptide deformylase"/>
    <property type="match status" value="1"/>
</dbReference>
<comment type="similarity">
    <text evidence="1 3">Belongs to the polypeptide deformylase family.</text>
</comment>
<evidence type="ECO:0000256" key="5">
    <source>
        <dbReference type="SAM" id="Phobius"/>
    </source>
</evidence>
<name>A0A813JAQ0_POLGL</name>
<comment type="catalytic activity">
    <reaction evidence="3">
        <text>N-terminal N-formyl-L-methionyl-[peptide] + H2O = N-terminal L-methionyl-[peptide] + formate</text>
        <dbReference type="Rhea" id="RHEA:24420"/>
        <dbReference type="Rhea" id="RHEA-COMP:10639"/>
        <dbReference type="Rhea" id="RHEA-COMP:10640"/>
        <dbReference type="ChEBI" id="CHEBI:15377"/>
        <dbReference type="ChEBI" id="CHEBI:15740"/>
        <dbReference type="ChEBI" id="CHEBI:49298"/>
        <dbReference type="ChEBI" id="CHEBI:64731"/>
        <dbReference type="EC" id="3.5.1.88"/>
    </reaction>
</comment>
<evidence type="ECO:0000256" key="2">
    <source>
        <dbReference type="ARBA" id="ARBA00012175"/>
    </source>
</evidence>
<keyword evidence="3" id="KW-0648">Protein biosynthesis</keyword>
<dbReference type="SUPFAM" id="SSF56420">
    <property type="entry name" value="Peptide deformylase"/>
    <property type="match status" value="1"/>
</dbReference>
<keyword evidence="5" id="KW-1133">Transmembrane helix</keyword>
<accession>A0A813JAQ0</accession>
<dbReference type="NCBIfam" id="TIGR00079">
    <property type="entry name" value="pept_deformyl"/>
    <property type="match status" value="1"/>
</dbReference>
<dbReference type="Proteomes" id="UP000626109">
    <property type="component" value="Unassembled WGS sequence"/>
</dbReference>
<dbReference type="PRINTS" id="PR01576">
    <property type="entry name" value="PDEFORMYLASE"/>
</dbReference>
<reference evidence="6" key="1">
    <citation type="submission" date="2021-02" db="EMBL/GenBank/DDBJ databases">
        <authorList>
            <person name="Dougan E. K."/>
            <person name="Rhodes N."/>
            <person name="Thang M."/>
            <person name="Chan C."/>
        </authorList>
    </citation>
    <scope>NUCLEOTIDE SEQUENCE</scope>
</reference>
<dbReference type="GO" id="GO:0046872">
    <property type="term" value="F:metal ion binding"/>
    <property type="evidence" value="ECO:0007669"/>
    <property type="project" value="UniProtKB-KW"/>
</dbReference>
<dbReference type="NCBIfam" id="NF001159">
    <property type="entry name" value="PRK00150.1-3"/>
    <property type="match status" value="1"/>
</dbReference>
<feature type="transmembrane region" description="Helical" evidence="5">
    <location>
        <begin position="21"/>
        <end position="47"/>
    </location>
</feature>
<comment type="function">
    <text evidence="3">Removes the formyl group from the N-terminal Met of newly synthesized proteins.</text>
</comment>